<dbReference type="RefSeq" id="WP_055461753.1">
    <property type="nucleotide sequence ID" value="NZ_CYHG01000002.1"/>
</dbReference>
<accession>A0A0K6IHI0</accession>
<sequence>MAAFAQELTSNSNWLAELSDFYSDYFDDIDSLFINLDANDDLYDWSDLYADLLSGFDLGQLGSNDDQLNPQTNLGTFGSYDWSGYLSSLSNDWQSYLGELPDLDWVQEQLSDLDSLYEQYFPYLSSNAQQPAIIGISAEGTEA</sequence>
<dbReference type="Proteomes" id="UP000182769">
    <property type="component" value="Unassembled WGS sequence"/>
</dbReference>
<dbReference type="AlphaFoldDB" id="A0A0K6IHI0"/>
<name>A0A0K6IHI0_9GAMM</name>
<gene>
    <name evidence="1" type="ORF">Ga0061065_102119</name>
</gene>
<evidence type="ECO:0000313" key="2">
    <source>
        <dbReference type="Proteomes" id="UP000182769"/>
    </source>
</evidence>
<organism evidence="1 2">
    <name type="scientific">Marinomonas fungiae</name>
    <dbReference type="NCBI Taxonomy" id="1137284"/>
    <lineage>
        <taxon>Bacteria</taxon>
        <taxon>Pseudomonadati</taxon>
        <taxon>Pseudomonadota</taxon>
        <taxon>Gammaproteobacteria</taxon>
        <taxon>Oceanospirillales</taxon>
        <taxon>Oceanospirillaceae</taxon>
        <taxon>Marinomonas</taxon>
    </lineage>
</organism>
<keyword evidence="2" id="KW-1185">Reference proteome</keyword>
<dbReference type="EMBL" id="CYHG01000002">
    <property type="protein sequence ID" value="CUB02782.1"/>
    <property type="molecule type" value="Genomic_DNA"/>
</dbReference>
<reference evidence="2" key="1">
    <citation type="submission" date="2015-08" db="EMBL/GenBank/DDBJ databases">
        <authorList>
            <person name="Varghese N."/>
        </authorList>
    </citation>
    <scope>NUCLEOTIDE SEQUENCE [LARGE SCALE GENOMIC DNA]</scope>
    <source>
        <strain evidence="2">JCM 18476</strain>
    </source>
</reference>
<proteinExistence type="predicted"/>
<protein>
    <submittedName>
        <fullName evidence="1">Uncharacterized protein</fullName>
    </submittedName>
</protein>
<evidence type="ECO:0000313" key="1">
    <source>
        <dbReference type="EMBL" id="CUB02782.1"/>
    </source>
</evidence>